<dbReference type="WBParaSite" id="PSAMB.scaffold8180size6525.g31069.t1">
    <property type="protein sequence ID" value="PSAMB.scaffold8180size6525.g31069.t1"/>
    <property type="gene ID" value="PSAMB.scaffold8180size6525.g31069"/>
</dbReference>
<keyword evidence="3" id="KW-1185">Reference proteome</keyword>
<evidence type="ECO:0000256" key="1">
    <source>
        <dbReference type="SAM" id="MobiDB-lite"/>
    </source>
</evidence>
<name>A0A914XGE7_9BILA</name>
<keyword evidence="2" id="KW-0732">Signal</keyword>
<dbReference type="Proteomes" id="UP000887566">
    <property type="component" value="Unplaced"/>
</dbReference>
<evidence type="ECO:0000313" key="4">
    <source>
        <dbReference type="WBParaSite" id="PSAMB.scaffold8180size6525.g31069.t1"/>
    </source>
</evidence>
<evidence type="ECO:0000313" key="3">
    <source>
        <dbReference type="Proteomes" id="UP000887566"/>
    </source>
</evidence>
<sequence>MYATASVYVFVSFLLWLNISTTSAGKVGECRTECVERNAFKIVRVHLKDTSVNAGVCKNITEGRHAGAAMVTEFVCVLTKGIWDVDLNNEDAVTFFPRPCPANDPVPAASMADCPGGGSADTVGKGIKGQEGS</sequence>
<evidence type="ECO:0000256" key="2">
    <source>
        <dbReference type="SAM" id="SignalP"/>
    </source>
</evidence>
<accession>A0A914XGE7</accession>
<dbReference type="AlphaFoldDB" id="A0A914XGE7"/>
<feature type="region of interest" description="Disordered" evidence="1">
    <location>
        <begin position="111"/>
        <end position="133"/>
    </location>
</feature>
<reference evidence="4" key="1">
    <citation type="submission" date="2022-11" db="UniProtKB">
        <authorList>
            <consortium name="WormBaseParasite"/>
        </authorList>
    </citation>
    <scope>IDENTIFICATION</scope>
</reference>
<organism evidence="3 4">
    <name type="scientific">Plectus sambesii</name>
    <dbReference type="NCBI Taxonomy" id="2011161"/>
    <lineage>
        <taxon>Eukaryota</taxon>
        <taxon>Metazoa</taxon>
        <taxon>Ecdysozoa</taxon>
        <taxon>Nematoda</taxon>
        <taxon>Chromadorea</taxon>
        <taxon>Plectida</taxon>
        <taxon>Plectina</taxon>
        <taxon>Plectoidea</taxon>
        <taxon>Plectidae</taxon>
        <taxon>Plectus</taxon>
    </lineage>
</organism>
<proteinExistence type="predicted"/>
<feature type="signal peptide" evidence="2">
    <location>
        <begin position="1"/>
        <end position="24"/>
    </location>
</feature>
<protein>
    <submittedName>
        <fullName evidence="4">Uncharacterized protein</fullName>
    </submittedName>
</protein>
<feature type="chain" id="PRO_5036673566" evidence="2">
    <location>
        <begin position="25"/>
        <end position="133"/>
    </location>
</feature>